<comment type="caution">
    <text evidence="11">The sequence shown here is derived from an EMBL/GenBank/DDBJ whole genome shotgun (WGS) entry which is preliminary data.</text>
</comment>
<evidence type="ECO:0000313" key="12">
    <source>
        <dbReference type="Proteomes" id="UP000634136"/>
    </source>
</evidence>
<keyword evidence="3" id="KW-1003">Cell membrane</keyword>
<evidence type="ECO:0000256" key="9">
    <source>
        <dbReference type="ARBA" id="ARBA00038080"/>
    </source>
</evidence>
<dbReference type="AlphaFoldDB" id="A0A834XHA4"/>
<evidence type="ECO:0000256" key="1">
    <source>
        <dbReference type="ARBA" id="ARBA00004162"/>
    </source>
</evidence>
<dbReference type="EMBL" id="JAAIUW010000001">
    <property type="protein sequence ID" value="KAF7845485.1"/>
    <property type="molecule type" value="Genomic_DNA"/>
</dbReference>
<comment type="subcellular location">
    <subcellularLocation>
        <location evidence="1">Cell membrane</location>
        <topology evidence="1">Single-pass membrane protein</topology>
    </subcellularLocation>
    <subcellularLocation>
        <location evidence="2">Endoplasmic reticulum membrane</location>
        <topology evidence="2">Single-pass membrane protein</topology>
    </subcellularLocation>
</comment>
<name>A0A834XHA4_9FABA</name>
<keyword evidence="4" id="KW-0812">Transmembrane</keyword>
<feature type="coiled-coil region" evidence="10">
    <location>
        <begin position="330"/>
        <end position="357"/>
    </location>
</feature>
<accession>A0A834XHA4</accession>
<organism evidence="11 12">
    <name type="scientific">Senna tora</name>
    <dbReference type="NCBI Taxonomy" id="362788"/>
    <lineage>
        <taxon>Eukaryota</taxon>
        <taxon>Viridiplantae</taxon>
        <taxon>Streptophyta</taxon>
        <taxon>Embryophyta</taxon>
        <taxon>Tracheophyta</taxon>
        <taxon>Spermatophyta</taxon>
        <taxon>Magnoliopsida</taxon>
        <taxon>eudicotyledons</taxon>
        <taxon>Gunneridae</taxon>
        <taxon>Pentapetalae</taxon>
        <taxon>rosids</taxon>
        <taxon>fabids</taxon>
        <taxon>Fabales</taxon>
        <taxon>Fabaceae</taxon>
        <taxon>Caesalpinioideae</taxon>
        <taxon>Cassia clade</taxon>
        <taxon>Senna</taxon>
    </lineage>
</organism>
<keyword evidence="8" id="KW-0472">Membrane</keyword>
<evidence type="ECO:0000313" key="11">
    <source>
        <dbReference type="EMBL" id="KAF7845485.1"/>
    </source>
</evidence>
<keyword evidence="7 10" id="KW-0175">Coiled coil</keyword>
<evidence type="ECO:0000256" key="4">
    <source>
        <dbReference type="ARBA" id="ARBA00022692"/>
    </source>
</evidence>
<keyword evidence="12" id="KW-1185">Reference proteome</keyword>
<dbReference type="OrthoDB" id="1434141at2759"/>
<protein>
    <submittedName>
        <fullName evidence="11">Putative proton pump interactor</fullName>
    </submittedName>
</protein>
<evidence type="ECO:0000256" key="5">
    <source>
        <dbReference type="ARBA" id="ARBA00022824"/>
    </source>
</evidence>
<dbReference type="GO" id="GO:0005789">
    <property type="term" value="C:endoplasmic reticulum membrane"/>
    <property type="evidence" value="ECO:0007669"/>
    <property type="project" value="UniProtKB-SubCell"/>
</dbReference>
<dbReference type="InterPro" id="IPR055282">
    <property type="entry name" value="PPI1-4"/>
</dbReference>
<evidence type="ECO:0000256" key="8">
    <source>
        <dbReference type="ARBA" id="ARBA00023136"/>
    </source>
</evidence>
<evidence type="ECO:0000256" key="6">
    <source>
        <dbReference type="ARBA" id="ARBA00022989"/>
    </source>
</evidence>
<evidence type="ECO:0000256" key="2">
    <source>
        <dbReference type="ARBA" id="ARBA00004389"/>
    </source>
</evidence>
<proteinExistence type="inferred from homology"/>
<keyword evidence="5" id="KW-0256">Endoplasmic reticulum</keyword>
<evidence type="ECO:0000256" key="7">
    <source>
        <dbReference type="ARBA" id="ARBA00023054"/>
    </source>
</evidence>
<reference evidence="11" key="1">
    <citation type="submission" date="2020-09" db="EMBL/GenBank/DDBJ databases">
        <title>Genome-Enabled Discovery of Anthraquinone Biosynthesis in Senna tora.</title>
        <authorList>
            <person name="Kang S.-H."/>
            <person name="Pandey R.P."/>
            <person name="Lee C.-M."/>
            <person name="Sim J.-S."/>
            <person name="Jeong J.-T."/>
            <person name="Choi B.-S."/>
            <person name="Jung M."/>
            <person name="Ginzburg D."/>
            <person name="Zhao K."/>
            <person name="Won S.Y."/>
            <person name="Oh T.-J."/>
            <person name="Yu Y."/>
            <person name="Kim N.-H."/>
            <person name="Lee O.R."/>
            <person name="Lee T.-H."/>
            <person name="Bashyal P."/>
            <person name="Kim T.-S."/>
            <person name="Lee W.-H."/>
            <person name="Kawkins C."/>
            <person name="Kim C.-K."/>
            <person name="Kim J.S."/>
            <person name="Ahn B.O."/>
            <person name="Rhee S.Y."/>
            <person name="Sohng J.K."/>
        </authorList>
    </citation>
    <scope>NUCLEOTIDE SEQUENCE</scope>
    <source>
        <tissue evidence="11">Leaf</tissue>
    </source>
</reference>
<gene>
    <name evidence="11" type="ORF">G2W53_002390</name>
</gene>
<evidence type="ECO:0000256" key="10">
    <source>
        <dbReference type="SAM" id="Coils"/>
    </source>
</evidence>
<keyword evidence="6" id="KW-1133">Transmembrane helix</keyword>
<feature type="coiled-coil region" evidence="10">
    <location>
        <begin position="118"/>
        <end position="196"/>
    </location>
</feature>
<comment type="similarity">
    <text evidence="9">Belongs to the plant Proton pump-interactor protein family.</text>
</comment>
<evidence type="ECO:0000256" key="3">
    <source>
        <dbReference type="ARBA" id="ARBA00022475"/>
    </source>
</evidence>
<dbReference type="GO" id="GO:0005886">
    <property type="term" value="C:plasma membrane"/>
    <property type="evidence" value="ECO:0007669"/>
    <property type="project" value="UniProtKB-SubCell"/>
</dbReference>
<dbReference type="PANTHER" id="PTHR32219">
    <property type="entry name" value="RNA-BINDING PROTEIN YLMH-RELATED"/>
    <property type="match status" value="1"/>
</dbReference>
<dbReference type="Proteomes" id="UP000634136">
    <property type="component" value="Unassembled WGS sequence"/>
</dbReference>
<dbReference type="PANTHER" id="PTHR32219:SF16">
    <property type="entry name" value="CORE-2_I-BRANCHING BETA-1,6-N-ACETYLGLUCOSAMINYLTRANSFERASE FAMILY PROTEIN"/>
    <property type="match status" value="1"/>
</dbReference>
<sequence length="413" mass="49608">MTDSESIIYMEMLKPFYFVKIWPKDAYPKSRIKEAVKLFQQMDQLLFQISEKIKTKEFERERVLSRLNDLKYCHERIHERVEFKKNMLKSLNLEANEACRRRATNSSHKLNLWMLHRCKKLSDEKKFLRDMNSRQQREAVSISTLPSKQSMRNTIKAVCDELMEMRKEKKAVEAKIKNAEKRLEAIKEEIWCSMEDLKDEHRRNDAYVCILEQRKVYKNDDDDYWVLKYHNLESMHSHNFFCHMENPETNLTHNTPSRLEDEADNVNERYIVGSDLDSLPFCYVIIWPQDVLPRTMFKEALKLFEKRDQRLLHISEKIRDKVDVVVCDELTKMKKEKQRLEAIVEDAEKEFEGVKEEIWCHIEHLKDKHHRSEASVCVLQQRKVGRKDRWFFEFCYLESIHTGDTKEAKSAST</sequence>